<gene>
    <name evidence="4" type="ORF">CB0940_07678</name>
    <name evidence="5" type="ORF">RHO25_008285</name>
</gene>
<dbReference type="InterPro" id="IPR051609">
    <property type="entry name" value="NmrA/Isoflavone_reductase-like"/>
</dbReference>
<dbReference type="PANTHER" id="PTHR47706">
    <property type="entry name" value="NMRA-LIKE FAMILY PROTEIN"/>
    <property type="match status" value="1"/>
</dbReference>
<evidence type="ECO:0000313" key="4">
    <source>
        <dbReference type="EMBL" id="PIA88900.1"/>
    </source>
</evidence>
<keyword evidence="7" id="KW-1185">Reference proteome</keyword>
<proteinExistence type="predicted"/>
<name>A0A2G5H8P3_CERBT</name>
<dbReference type="Gene3D" id="3.40.50.720">
    <property type="entry name" value="NAD(P)-binding Rossmann-like Domain"/>
    <property type="match status" value="1"/>
</dbReference>
<feature type="domain" description="NmrA-like" evidence="3">
    <location>
        <begin position="6"/>
        <end position="304"/>
    </location>
</feature>
<evidence type="ECO:0000313" key="7">
    <source>
        <dbReference type="Proteomes" id="UP001302367"/>
    </source>
</evidence>
<dbReference type="InterPro" id="IPR036291">
    <property type="entry name" value="NAD(P)-bd_dom_sf"/>
</dbReference>
<dbReference type="InterPro" id="IPR008030">
    <property type="entry name" value="NmrA-like"/>
</dbReference>
<evidence type="ECO:0000313" key="5">
    <source>
        <dbReference type="EMBL" id="WPB03644.1"/>
    </source>
</evidence>
<keyword evidence="2" id="KW-0560">Oxidoreductase</keyword>
<evidence type="ECO:0000256" key="2">
    <source>
        <dbReference type="ARBA" id="ARBA00023002"/>
    </source>
</evidence>
<organism evidence="4 6">
    <name type="scientific">Cercospora beticola</name>
    <name type="common">Sugarbeet leaf spot fungus</name>
    <dbReference type="NCBI Taxonomy" id="122368"/>
    <lineage>
        <taxon>Eukaryota</taxon>
        <taxon>Fungi</taxon>
        <taxon>Dikarya</taxon>
        <taxon>Ascomycota</taxon>
        <taxon>Pezizomycotina</taxon>
        <taxon>Dothideomycetes</taxon>
        <taxon>Dothideomycetidae</taxon>
        <taxon>Mycosphaerellales</taxon>
        <taxon>Mycosphaerellaceae</taxon>
        <taxon>Cercospora</taxon>
    </lineage>
</organism>
<dbReference type="OrthoDB" id="419598at2759"/>
<dbReference type="CDD" id="cd05259">
    <property type="entry name" value="PCBER_SDR_a"/>
    <property type="match status" value="1"/>
</dbReference>
<reference evidence="4 6" key="1">
    <citation type="submission" date="2015-10" db="EMBL/GenBank/DDBJ databases">
        <title>The cercosporin biosynthetic gene cluster was horizontally transferred to several fungal lineages and shown to be expanded in Cercospora beticola based on microsynteny with recipient genomes.</title>
        <authorList>
            <person name="De Jonge R."/>
            <person name="Ebert M.K."/>
            <person name="Suttle J.C."/>
            <person name="Jurick Ii W.M."/>
            <person name="Secor G.A."/>
            <person name="Thomma B.P."/>
            <person name="Van De Peer Y."/>
            <person name="Bolton M.D."/>
        </authorList>
    </citation>
    <scope>NUCLEOTIDE SEQUENCE [LARGE SCALE GENOMIC DNA]</scope>
    <source>
        <strain evidence="4 6">09-40</strain>
    </source>
</reference>
<dbReference type="Proteomes" id="UP001302367">
    <property type="component" value="Chromosome 5"/>
</dbReference>
<dbReference type="GO" id="GO:0016491">
    <property type="term" value="F:oxidoreductase activity"/>
    <property type="evidence" value="ECO:0007669"/>
    <property type="project" value="UniProtKB-KW"/>
</dbReference>
<reference evidence="5 7" key="2">
    <citation type="submission" date="2023-09" db="EMBL/GenBank/DDBJ databases">
        <title>Complete-Gapless Cercospora beticola genome.</title>
        <authorList>
            <person name="Wyatt N.A."/>
            <person name="Spanner R.E."/>
            <person name="Bolton M.D."/>
        </authorList>
    </citation>
    <scope>NUCLEOTIDE SEQUENCE [LARGE SCALE GENOMIC DNA]</scope>
    <source>
        <strain evidence="5">Cb09-40</strain>
    </source>
</reference>
<dbReference type="EMBL" id="CP134188">
    <property type="protein sequence ID" value="WPB03644.1"/>
    <property type="molecule type" value="Genomic_DNA"/>
</dbReference>
<dbReference type="InterPro" id="IPR045312">
    <property type="entry name" value="PCBER-like"/>
</dbReference>
<accession>A0A2G5H8P3</accession>
<dbReference type="Pfam" id="PF05368">
    <property type="entry name" value="NmrA"/>
    <property type="match status" value="1"/>
</dbReference>
<dbReference type="EMBL" id="LKMD01000108">
    <property type="protein sequence ID" value="PIA88900.1"/>
    <property type="molecule type" value="Genomic_DNA"/>
</dbReference>
<dbReference type="Proteomes" id="UP000230605">
    <property type="component" value="Chromosome 5"/>
</dbReference>
<dbReference type="AlphaFoldDB" id="A0A2G5H8P3"/>
<evidence type="ECO:0000259" key="3">
    <source>
        <dbReference type="Pfam" id="PF05368"/>
    </source>
</evidence>
<dbReference type="PANTHER" id="PTHR47706:SF6">
    <property type="entry name" value="NMRA-LIKE FAMILY PROTEIN (AFU_ORTHOLOGUE AFUA_6G00280)"/>
    <property type="match status" value="1"/>
</dbReference>
<dbReference type="Gene3D" id="3.90.25.10">
    <property type="entry name" value="UDP-galactose 4-epimerase, domain 1"/>
    <property type="match status" value="1"/>
</dbReference>
<evidence type="ECO:0000256" key="1">
    <source>
        <dbReference type="ARBA" id="ARBA00022857"/>
    </source>
</evidence>
<evidence type="ECO:0000313" key="6">
    <source>
        <dbReference type="Proteomes" id="UP000230605"/>
    </source>
</evidence>
<sequence length="330" mass="36413">MAPLQIGLLGATGETGSSIFNGLISSPQASDFNITALVRPSSLSKPANQALKSHKNVSLRALDLTASHEELTSSLQGIQILISAIGAQDQLSQIQLATAAKAAGVKRFIPCAFITVIPAGGIHLLRDQKQEVYNHIFQLGLSYTIIDVGWWYQISLPRVPSGKLDAVASIVTTEIAGDGNVLSGLTDLRDIGKYVARIVQDERTVNKWVFVYNELWSQNAVYDLVEKRLGEKIDRTYLSEKDLLARIESPGEGPNALFVKVPAQYMRSWGIRGDNTPEYAKYLGYVTSKELYPDLEFTSFEKYLEDALEGKIKPVYEELRAQFEASKKEA</sequence>
<keyword evidence="1" id="KW-0521">NADP</keyword>
<protein>
    <submittedName>
        <fullName evidence="4">Isoflavone reductase-like protein</fullName>
    </submittedName>
</protein>
<dbReference type="SUPFAM" id="SSF51735">
    <property type="entry name" value="NAD(P)-binding Rossmann-fold domains"/>
    <property type="match status" value="1"/>
</dbReference>